<accession>A0ACC2II54</accession>
<proteinExistence type="predicted"/>
<evidence type="ECO:0000313" key="1">
    <source>
        <dbReference type="EMBL" id="KAJ8114777.1"/>
    </source>
</evidence>
<organism evidence="1 2">
    <name type="scientific">Boeremia exigua</name>
    <dbReference type="NCBI Taxonomy" id="749465"/>
    <lineage>
        <taxon>Eukaryota</taxon>
        <taxon>Fungi</taxon>
        <taxon>Dikarya</taxon>
        <taxon>Ascomycota</taxon>
        <taxon>Pezizomycotina</taxon>
        <taxon>Dothideomycetes</taxon>
        <taxon>Pleosporomycetidae</taxon>
        <taxon>Pleosporales</taxon>
        <taxon>Pleosporineae</taxon>
        <taxon>Didymellaceae</taxon>
        <taxon>Boeremia</taxon>
    </lineage>
</organism>
<comment type="caution">
    <text evidence="1">The sequence shown here is derived from an EMBL/GenBank/DDBJ whole genome shotgun (WGS) entry which is preliminary data.</text>
</comment>
<dbReference type="Proteomes" id="UP001153331">
    <property type="component" value="Unassembled WGS sequence"/>
</dbReference>
<evidence type="ECO:0000313" key="2">
    <source>
        <dbReference type="Proteomes" id="UP001153331"/>
    </source>
</evidence>
<sequence>MQKATHQGSFLQLVPTSRLNGPTSSRGPTASISPPPETSYLQALSPDAVSSVDRSGEPKRDSLPHASTPPGDQLVQYSARLQHDTPPSEQSVNRRRLSSPSSLSRVYYSELQVVEGSIPPNLRLNDVWKDIREPLPPSLQDVLYHYEYTTGLTLATDDPAKAAWQSSVPEMAHTHDFLVNCVLSVAALHLGRLHDEKTQKMNMNAVAASRMNKALTTYRPQLENITASNAAALFASSTFTAVYLFRTSAIDIEALRETIPYGTIIPPHGVVDKMMSCILRTVWGLRGPLTVLMSGWNHIINGAMSTIAARKWWPSKNTPATARAEDEDRRLEGIGELWMNTDKTQKPQAQHLSEALAYLRESYALISQLTLPGVYPPMTAVPYAVDDTTTGVLTDRGAIFVWSTLISREFIHLLETKDRDALVILAHYAVLFGRVRNVWWLEGLGGDFVTAIAMAIGIENWHLIEWPARVVGVDLWNAFGVRQDRLSIRGDTTTKICVPEWSRLGTEQGAVYKVSRLGKASWHYSLAGQGIDGNPQLLLSKHSVLERKDTIGSDFGRDLSLARVAVTATAKDFAGIYRGKQYHEPDFNAVLDRAAAVGVDHVLLTGMFLADAQINLEIARKRKQQCRATIGVHPYHAAEADEGGDQYYQDLAQTINTTLKDEPELLGAFGELGLDYDHLSAASKEVQIRVFTRQLDMIVAEGWKLPLFLHCRAAFHDFVSILTPYLSRLPLKSGLVHSFVGTASQMQALVDLGLQVSVNGFAFRDRDSLEMVRAIPLEKLQIETDAPWGDIQSTSDVSKVYLKNAPKLPFVAKKKDKFVMGEMIKERNESCKMESVALIVAGLRGTNIEEVADAAYKNSLNMFWGNAK</sequence>
<name>A0ACC2II54_9PLEO</name>
<reference evidence="1" key="1">
    <citation type="submission" date="2022-11" db="EMBL/GenBank/DDBJ databases">
        <title>Genome Sequence of Boeremia exigua.</title>
        <authorList>
            <person name="Buettner E."/>
        </authorList>
    </citation>
    <scope>NUCLEOTIDE SEQUENCE</scope>
    <source>
        <strain evidence="1">CU02</strain>
    </source>
</reference>
<gene>
    <name evidence="1" type="ORF">OPT61_g3420</name>
</gene>
<keyword evidence="2" id="KW-1185">Reference proteome</keyword>
<dbReference type="EMBL" id="JAPHNI010000175">
    <property type="protein sequence ID" value="KAJ8114777.1"/>
    <property type="molecule type" value="Genomic_DNA"/>
</dbReference>
<protein>
    <submittedName>
        <fullName evidence="1">Uncharacterized protein</fullName>
    </submittedName>
</protein>